<dbReference type="AlphaFoldDB" id="A0A133V0S0"/>
<dbReference type="InterPro" id="IPR002052">
    <property type="entry name" value="DNA_methylase_N6_adenine_CS"/>
</dbReference>
<dbReference type="GO" id="GO:0003676">
    <property type="term" value="F:nucleic acid binding"/>
    <property type="evidence" value="ECO:0007669"/>
    <property type="project" value="InterPro"/>
</dbReference>
<dbReference type="Proteomes" id="UP000070344">
    <property type="component" value="Unassembled WGS sequence"/>
</dbReference>
<dbReference type="InterPro" id="IPR007757">
    <property type="entry name" value="MT-A70-like"/>
</dbReference>
<evidence type="ECO:0000256" key="4">
    <source>
        <dbReference type="SAM" id="MobiDB-lite"/>
    </source>
</evidence>
<dbReference type="Gene3D" id="3.40.50.150">
    <property type="entry name" value="Vaccinia Virus protein VP39"/>
    <property type="match status" value="1"/>
</dbReference>
<protein>
    <submittedName>
        <fullName evidence="5">Uncharacterized protein</fullName>
    </submittedName>
</protein>
<keyword evidence="2" id="KW-0808">Transferase</keyword>
<dbReference type="PANTHER" id="PTHR12829">
    <property type="entry name" value="N6-ADENOSINE-METHYLTRANSFERASE"/>
    <property type="match status" value="1"/>
</dbReference>
<dbReference type="PROSITE" id="PS00092">
    <property type="entry name" value="N6_MTASE"/>
    <property type="match status" value="1"/>
</dbReference>
<dbReference type="SUPFAM" id="SSF53335">
    <property type="entry name" value="S-adenosyl-L-methionine-dependent methyltransferases"/>
    <property type="match status" value="1"/>
</dbReference>
<dbReference type="PROSITE" id="PS51143">
    <property type="entry name" value="MT_A70"/>
    <property type="match status" value="1"/>
</dbReference>
<dbReference type="PANTHER" id="PTHR12829:SF7">
    <property type="entry name" value="N6-ADENOSINE-METHYLTRANSFERASE CATALYTIC SUBUNIT"/>
    <property type="match status" value="1"/>
</dbReference>
<name>A0A133V0S0_9EURY</name>
<proteinExistence type="predicted"/>
<keyword evidence="1" id="KW-0489">Methyltransferase</keyword>
<evidence type="ECO:0000256" key="2">
    <source>
        <dbReference type="ARBA" id="ARBA00022679"/>
    </source>
</evidence>
<evidence type="ECO:0000313" key="5">
    <source>
        <dbReference type="EMBL" id="KXB00031.1"/>
    </source>
</evidence>
<organism evidence="5 6">
    <name type="scientific">candidate division MSBL1 archaeon SCGC-AAA259O05</name>
    <dbReference type="NCBI Taxonomy" id="1698271"/>
    <lineage>
        <taxon>Archaea</taxon>
        <taxon>Methanobacteriati</taxon>
        <taxon>Methanobacteriota</taxon>
        <taxon>candidate division MSBL1</taxon>
    </lineage>
</organism>
<dbReference type="Pfam" id="PF05063">
    <property type="entry name" value="MT-A70"/>
    <property type="match status" value="1"/>
</dbReference>
<gene>
    <name evidence="5" type="ORF">AKJ41_04485</name>
</gene>
<evidence type="ECO:0000256" key="1">
    <source>
        <dbReference type="ARBA" id="ARBA00022603"/>
    </source>
</evidence>
<feature type="region of interest" description="Disordered" evidence="4">
    <location>
        <begin position="136"/>
        <end position="160"/>
    </location>
</feature>
<sequence length="214" mass="24863">MERLDKGKTTIHNAYKYVKRQERCEEIKKKIEELPEGEYNVILADPPWEYEWSLTMTRKIENQYPTMTFEEIKNTDVPAADDAVLFLWATAPRLPQALEVMEAWGFEYVTNAAWDKGKIGMGYWFRGQHEHLLVGKKGDFSPPEQDKRVSSVVREERTKHSAKPGRVHEIIESYFPDAKCLELFARGEREGWTLWGPEAGLEPEDSDRQSAEVI</sequence>
<keyword evidence="6" id="KW-1185">Reference proteome</keyword>
<dbReference type="InterPro" id="IPR029063">
    <property type="entry name" value="SAM-dependent_MTases_sf"/>
</dbReference>
<feature type="region of interest" description="Disordered" evidence="4">
    <location>
        <begin position="195"/>
        <end position="214"/>
    </location>
</feature>
<feature type="compositionally biased region" description="Basic and acidic residues" evidence="4">
    <location>
        <begin position="136"/>
        <end position="159"/>
    </location>
</feature>
<accession>A0A133V0S0</accession>
<dbReference type="EMBL" id="LHXV01000060">
    <property type="protein sequence ID" value="KXB00031.1"/>
    <property type="molecule type" value="Genomic_DNA"/>
</dbReference>
<reference evidence="5 6" key="1">
    <citation type="journal article" date="2016" name="Sci. Rep.">
        <title>Metabolic traits of an uncultured archaeal lineage -MSBL1- from brine pools of the Red Sea.</title>
        <authorList>
            <person name="Mwirichia R."/>
            <person name="Alam I."/>
            <person name="Rashid M."/>
            <person name="Vinu M."/>
            <person name="Ba-Alawi W."/>
            <person name="Anthony Kamau A."/>
            <person name="Kamanda Ngugi D."/>
            <person name="Goker M."/>
            <person name="Klenk H.P."/>
            <person name="Bajic V."/>
            <person name="Stingl U."/>
        </authorList>
    </citation>
    <scope>NUCLEOTIDE SEQUENCE [LARGE SCALE GENOMIC DNA]</scope>
    <source>
        <strain evidence="5">SCGC-AAA259O05</strain>
    </source>
</reference>
<comment type="caution">
    <text evidence="5">The sequence shown here is derived from an EMBL/GenBank/DDBJ whole genome shotgun (WGS) entry which is preliminary data.</text>
</comment>
<evidence type="ECO:0000313" key="6">
    <source>
        <dbReference type="Proteomes" id="UP000070344"/>
    </source>
</evidence>
<dbReference type="GO" id="GO:0008168">
    <property type="term" value="F:methyltransferase activity"/>
    <property type="evidence" value="ECO:0007669"/>
    <property type="project" value="UniProtKB-KW"/>
</dbReference>
<keyword evidence="3" id="KW-0949">S-adenosyl-L-methionine</keyword>
<evidence type="ECO:0000256" key="3">
    <source>
        <dbReference type="ARBA" id="ARBA00022691"/>
    </source>
</evidence>
<dbReference type="GO" id="GO:0032259">
    <property type="term" value="P:methylation"/>
    <property type="evidence" value="ECO:0007669"/>
    <property type="project" value="UniProtKB-KW"/>
</dbReference>